<keyword evidence="2" id="KW-0732">Signal</keyword>
<evidence type="ECO:0000313" key="5">
    <source>
        <dbReference type="Proteomes" id="UP000008229"/>
    </source>
</evidence>
<dbReference type="EMBL" id="CP001854">
    <property type="protein sequence ID" value="ADB48861.1"/>
    <property type="molecule type" value="Genomic_DNA"/>
</dbReference>
<dbReference type="RefSeq" id="WP_012931914.1">
    <property type="nucleotide sequence ID" value="NC_013739.1"/>
</dbReference>
<evidence type="ECO:0000256" key="2">
    <source>
        <dbReference type="SAM" id="SignalP"/>
    </source>
</evidence>
<keyword evidence="5" id="KW-1185">Reference proteome</keyword>
<dbReference type="OrthoDB" id="3753231at2"/>
<dbReference type="InterPro" id="IPR035986">
    <property type="entry name" value="PKD_dom_sf"/>
</dbReference>
<gene>
    <name evidence="4" type="ordered locus">Cwoe_0425</name>
</gene>
<proteinExistence type="predicted"/>
<feature type="chain" id="PRO_5038374694" evidence="2">
    <location>
        <begin position="26"/>
        <end position="660"/>
    </location>
</feature>
<dbReference type="eggNOG" id="COG2815">
    <property type="taxonomic scope" value="Bacteria"/>
</dbReference>
<evidence type="ECO:0000259" key="3">
    <source>
        <dbReference type="PROSITE" id="PS50093"/>
    </source>
</evidence>
<reference evidence="5" key="2">
    <citation type="submission" date="2010-01" db="EMBL/GenBank/DDBJ databases">
        <title>The complete genome of Conexibacter woesei DSM 14684.</title>
        <authorList>
            <consortium name="US DOE Joint Genome Institute (JGI-PGF)"/>
            <person name="Lucas S."/>
            <person name="Copeland A."/>
            <person name="Lapidus A."/>
            <person name="Glavina del Rio T."/>
            <person name="Dalin E."/>
            <person name="Tice H."/>
            <person name="Bruce D."/>
            <person name="Goodwin L."/>
            <person name="Pitluck S."/>
            <person name="Kyrpides N."/>
            <person name="Mavromatis K."/>
            <person name="Ivanova N."/>
            <person name="Mikhailova N."/>
            <person name="Chertkov O."/>
            <person name="Brettin T."/>
            <person name="Detter J.C."/>
            <person name="Han C."/>
            <person name="Larimer F."/>
            <person name="Land M."/>
            <person name="Hauser L."/>
            <person name="Markowitz V."/>
            <person name="Cheng J.-F."/>
            <person name="Hugenholtz P."/>
            <person name="Woyke T."/>
            <person name="Wu D."/>
            <person name="Pukall R."/>
            <person name="Steenblock K."/>
            <person name="Schneider S."/>
            <person name="Klenk H.-P."/>
            <person name="Eisen J.A."/>
        </authorList>
    </citation>
    <scope>NUCLEOTIDE SEQUENCE [LARGE SCALE GENOMIC DNA]</scope>
    <source>
        <strain evidence="5">DSM 14684 / CIP 108061 / JCM 11494 / NBRC 100937 / ID131577</strain>
    </source>
</reference>
<evidence type="ECO:0000256" key="1">
    <source>
        <dbReference type="SAM" id="MobiDB-lite"/>
    </source>
</evidence>
<dbReference type="SMART" id="SM00089">
    <property type="entry name" value="PKD"/>
    <property type="match status" value="1"/>
</dbReference>
<dbReference type="Gene3D" id="2.60.40.10">
    <property type="entry name" value="Immunoglobulins"/>
    <property type="match status" value="1"/>
</dbReference>
<dbReference type="KEGG" id="cwo:Cwoe_0425"/>
<dbReference type="InterPro" id="IPR013783">
    <property type="entry name" value="Ig-like_fold"/>
</dbReference>
<dbReference type="GO" id="GO:0005975">
    <property type="term" value="P:carbohydrate metabolic process"/>
    <property type="evidence" value="ECO:0007669"/>
    <property type="project" value="UniProtKB-ARBA"/>
</dbReference>
<dbReference type="CDD" id="cd00146">
    <property type="entry name" value="PKD"/>
    <property type="match status" value="1"/>
</dbReference>
<accession>D3F790</accession>
<dbReference type="Pfam" id="PF18911">
    <property type="entry name" value="PKD_4"/>
    <property type="match status" value="1"/>
</dbReference>
<dbReference type="Pfam" id="PF03793">
    <property type="entry name" value="PASTA"/>
    <property type="match status" value="1"/>
</dbReference>
<dbReference type="CDD" id="cd15482">
    <property type="entry name" value="Sialidase_non-viral"/>
    <property type="match status" value="1"/>
</dbReference>
<dbReference type="InterPro" id="IPR005543">
    <property type="entry name" value="PASTA_dom"/>
</dbReference>
<dbReference type="Gene3D" id="3.30.10.20">
    <property type="match status" value="1"/>
</dbReference>
<dbReference type="AlphaFoldDB" id="D3F790"/>
<dbReference type="HOGENOM" id="CLU_415458_0_0_11"/>
<feature type="compositionally biased region" description="Pro residues" evidence="1">
    <location>
        <begin position="516"/>
        <end position="565"/>
    </location>
</feature>
<dbReference type="InterPro" id="IPR022409">
    <property type="entry name" value="PKD/Chitinase_dom"/>
</dbReference>
<dbReference type="InterPro" id="IPR000601">
    <property type="entry name" value="PKD_dom"/>
</dbReference>
<dbReference type="STRING" id="469383.Cwoe_0425"/>
<reference evidence="4 5" key="1">
    <citation type="journal article" date="2010" name="Stand. Genomic Sci.">
        <title>Complete genome sequence of Conexibacter woesei type strain (ID131577).</title>
        <authorList>
            <person name="Pukall R."/>
            <person name="Lapidus A."/>
            <person name="Glavina Del Rio T."/>
            <person name="Copeland A."/>
            <person name="Tice H."/>
            <person name="Cheng J.-F."/>
            <person name="Lucas S."/>
            <person name="Chen F."/>
            <person name="Nolan M."/>
            <person name="Bruce D."/>
            <person name="Goodwin L."/>
            <person name="Pitluck S."/>
            <person name="Mavromatis K."/>
            <person name="Ivanova N."/>
            <person name="Ovchinnikova G."/>
            <person name="Pati A."/>
            <person name="Chen A."/>
            <person name="Palaniappan K."/>
            <person name="Land M."/>
            <person name="Hauser L."/>
            <person name="Chang Y.-J."/>
            <person name="Jeffries C.D."/>
            <person name="Chain P."/>
            <person name="Meincke L."/>
            <person name="Sims D."/>
            <person name="Brettin T."/>
            <person name="Detter J.C."/>
            <person name="Rohde M."/>
            <person name="Goeker M."/>
            <person name="Bristow J."/>
            <person name="Eisen J.A."/>
            <person name="Markowitz V."/>
            <person name="Kyrpides N.C."/>
            <person name="Klenk H.-P."/>
            <person name="Hugenholtz P."/>
        </authorList>
    </citation>
    <scope>NUCLEOTIDE SEQUENCE [LARGE SCALE GENOMIC DNA]</scope>
    <source>
        <strain evidence="5">DSM 14684 / CIP 108061 / JCM 11494 / NBRC 100937 / ID131577</strain>
    </source>
</reference>
<protein>
    <submittedName>
        <fullName evidence="4">PKD domain containing protein</fullName>
    </submittedName>
</protein>
<dbReference type="SUPFAM" id="SSF49299">
    <property type="entry name" value="PKD domain"/>
    <property type="match status" value="1"/>
</dbReference>
<evidence type="ECO:0000313" key="4">
    <source>
        <dbReference type="EMBL" id="ADB48861.1"/>
    </source>
</evidence>
<dbReference type="Proteomes" id="UP000008229">
    <property type="component" value="Chromosome"/>
</dbReference>
<dbReference type="PROSITE" id="PS50093">
    <property type="entry name" value="PKD"/>
    <property type="match status" value="1"/>
</dbReference>
<sequence precursor="true">MVARIRSWQLVVAVAVIAAFAPASAQAVWSGPHDLSPRTGNARLARAVVDPAGTVHVLWQRGGVEAVAHEPGGPWSEPVSIADPGSQVGGFQHAIDAAGTQTAIWFQWNGGRQSIRTATRPRGGAWSAPHALAESDLQPQIFLSPALAVAADGTVTAMWTDSSIVRSAVRAPDGTWSRAVTVNDALDIAVSPQVVVDPAGNATAVWYQRLNGPYVIYGATRPAGGAWTSPQLLTRNSPTAPSLAVAPDGTATAAWKAVDGSGNVIESSSHKPGLGWEQTTVAATGVSNSPPYVAVDRDGNAAIVYFRDVAGTYAVHLVERPAGGTWTAPAMLSAPGRDAVEPRVAFDSEGRAVAVWRRKNDFNHIVQSVSRPRGGSWSEAANLSAPDTVPRELSDLAVTFDADGDALVTWYRTDGTTFRIQYAVDDTHAPRLDDLVAPATAKAGVAAAFSVAPWDAWSAMTTRWEFGDGATATGTSVEHVYAEAGERTVTVTATDALGLATTRTAVVTVSARDPPVVDPPTREPPVVDPPARDPPVQNPPAQHPPATDPPRQQPAPPRPSTPPAARPVLCRVPQLTGLTLAHAKRRLKAAHCALGRVRYVNGRRNAGKVVRSSHRRGAAVAKGTRIDVTVVRRRAAVPQRRRAAVQSALRVQVPVEKPTS</sequence>
<organism evidence="4 5">
    <name type="scientific">Conexibacter woesei (strain DSM 14684 / CCUG 47730 / CIP 108061 / JCM 11494 / NBRC 100937 / ID131577)</name>
    <dbReference type="NCBI Taxonomy" id="469383"/>
    <lineage>
        <taxon>Bacteria</taxon>
        <taxon>Bacillati</taxon>
        <taxon>Actinomycetota</taxon>
        <taxon>Thermoleophilia</taxon>
        <taxon>Solirubrobacterales</taxon>
        <taxon>Conexibacteraceae</taxon>
        <taxon>Conexibacter</taxon>
    </lineage>
</organism>
<feature type="domain" description="PKD" evidence="3">
    <location>
        <begin position="458"/>
        <end position="511"/>
    </location>
</feature>
<name>D3F790_CONWI</name>
<dbReference type="Gene3D" id="2.120.10.70">
    <property type="entry name" value="Fucose-specific lectin"/>
    <property type="match status" value="1"/>
</dbReference>
<dbReference type="eggNOG" id="COG3291">
    <property type="taxonomic scope" value="Bacteria"/>
</dbReference>
<feature type="region of interest" description="Disordered" evidence="1">
    <location>
        <begin position="510"/>
        <end position="566"/>
    </location>
</feature>
<dbReference type="CDD" id="cd06577">
    <property type="entry name" value="PASTA_pknB"/>
    <property type="match status" value="1"/>
</dbReference>
<feature type="signal peptide" evidence="2">
    <location>
        <begin position="1"/>
        <end position="25"/>
    </location>
</feature>
<dbReference type="SUPFAM" id="SSF89372">
    <property type="entry name" value="Fucose-specific lectin"/>
    <property type="match status" value="1"/>
</dbReference>